<dbReference type="STRING" id="1229662.W3XKH4"/>
<evidence type="ECO:0000313" key="10">
    <source>
        <dbReference type="Proteomes" id="UP000030651"/>
    </source>
</evidence>
<dbReference type="InterPro" id="IPR002401">
    <property type="entry name" value="Cyt_P450_E_grp-I"/>
</dbReference>
<dbReference type="GO" id="GO:0020037">
    <property type="term" value="F:heme binding"/>
    <property type="evidence" value="ECO:0007669"/>
    <property type="project" value="InterPro"/>
</dbReference>
<reference evidence="10" key="1">
    <citation type="journal article" date="2015" name="BMC Genomics">
        <title>Genomic and transcriptomic analysis of the endophytic fungus Pestalotiopsis fici reveals its lifestyle and high potential for synthesis of natural products.</title>
        <authorList>
            <person name="Wang X."/>
            <person name="Zhang X."/>
            <person name="Liu L."/>
            <person name="Xiang M."/>
            <person name="Wang W."/>
            <person name="Sun X."/>
            <person name="Che Y."/>
            <person name="Guo L."/>
            <person name="Liu G."/>
            <person name="Guo L."/>
            <person name="Wang C."/>
            <person name="Yin W.B."/>
            <person name="Stadler M."/>
            <person name="Zhang X."/>
            <person name="Liu X."/>
        </authorList>
    </citation>
    <scope>NUCLEOTIDE SEQUENCE [LARGE SCALE GENOMIC DNA]</scope>
    <source>
        <strain evidence="10">W106-1 / CGMCC3.15140</strain>
    </source>
</reference>
<sequence>MEPYSLITGHLLLMNKIRKQFPSDSHQTIINKKIMENWNEYFPGATECPPVIYLDLWPFVPFTFAMVVSPELCAQLTQVTPQPRQPMFKWAQKPLTDGLDMLSLDWTGHKLWRSRLNPGFSSQSLNSHFPALIEEVDIFSQIMTSQAGPAGEWGQMFTMYDKVIALTFDIIARITTGLRLYEQSSGPSPLLVSLRNLIACLKLDSLKNRIERHTPSFKRKVYQNAEVIRKLLQPEVEARILESSKLADRKTVVDLAVKEMGNEQSTRSEVFVEEVIANLKIFLFAGHETTAQTLCWVYWEINKYPGVVEKLRKEHDQVLGKDPTAAKKTLLSSHHKLSELSYTTAVIKETLRLRPPAGTLRKCAPDFAFVEDGVQYPTYDCVVQTTPVALHRHPDLWPTSNEFIPERFLGPENDPLRPVKNAFRPFELGTMRCIGEELAMMEMKLALVFTLRELDMEFNYDLWDKVQGRAGPVQMQDGERAYRAGKGMGTIKDELPTRVRLRTI</sequence>
<keyword evidence="6 8" id="KW-0408">Iron</keyword>
<dbReference type="GO" id="GO:0005506">
    <property type="term" value="F:iron ion binding"/>
    <property type="evidence" value="ECO:0007669"/>
    <property type="project" value="InterPro"/>
</dbReference>
<dbReference type="RefSeq" id="XP_007830764.1">
    <property type="nucleotide sequence ID" value="XM_007832573.1"/>
</dbReference>
<dbReference type="InterPro" id="IPR050121">
    <property type="entry name" value="Cytochrome_P450_monoxygenase"/>
</dbReference>
<dbReference type="Pfam" id="PF00067">
    <property type="entry name" value="p450"/>
    <property type="match status" value="1"/>
</dbReference>
<dbReference type="AlphaFoldDB" id="W3XKH4"/>
<dbReference type="PANTHER" id="PTHR24305">
    <property type="entry name" value="CYTOCHROME P450"/>
    <property type="match status" value="1"/>
</dbReference>
<evidence type="ECO:0000313" key="9">
    <source>
        <dbReference type="EMBL" id="ETS85967.1"/>
    </source>
</evidence>
<keyword evidence="3 8" id="KW-0349">Heme</keyword>
<dbReference type="PANTHER" id="PTHR24305:SF107">
    <property type="entry name" value="P450, PUTATIVE (EUROFUNG)-RELATED"/>
    <property type="match status" value="1"/>
</dbReference>
<dbReference type="eggNOG" id="KOG0158">
    <property type="taxonomic scope" value="Eukaryota"/>
</dbReference>
<evidence type="ECO:0000256" key="3">
    <source>
        <dbReference type="ARBA" id="ARBA00022617"/>
    </source>
</evidence>
<evidence type="ECO:0000256" key="8">
    <source>
        <dbReference type="PIRSR" id="PIRSR602401-1"/>
    </source>
</evidence>
<dbReference type="KEGG" id="pfy:PFICI_03992"/>
<dbReference type="HOGENOM" id="CLU_020492_0_0_1"/>
<keyword evidence="4 8" id="KW-0479">Metal-binding</keyword>
<dbReference type="SUPFAM" id="SSF48264">
    <property type="entry name" value="Cytochrome P450"/>
    <property type="match status" value="1"/>
</dbReference>
<dbReference type="InterPro" id="IPR001128">
    <property type="entry name" value="Cyt_P450"/>
</dbReference>
<evidence type="ECO:0000256" key="2">
    <source>
        <dbReference type="ARBA" id="ARBA00005179"/>
    </source>
</evidence>
<dbReference type="PRINTS" id="PR00463">
    <property type="entry name" value="EP450I"/>
</dbReference>
<keyword evidence="5" id="KW-0560">Oxidoreductase</keyword>
<feature type="binding site" description="axial binding residue" evidence="8">
    <location>
        <position position="433"/>
    </location>
    <ligand>
        <name>heme</name>
        <dbReference type="ChEBI" id="CHEBI:30413"/>
    </ligand>
    <ligandPart>
        <name>Fe</name>
        <dbReference type="ChEBI" id="CHEBI:18248"/>
    </ligandPart>
</feature>
<evidence type="ECO:0000256" key="7">
    <source>
        <dbReference type="ARBA" id="ARBA00023033"/>
    </source>
</evidence>
<dbReference type="EMBL" id="KI912110">
    <property type="protein sequence ID" value="ETS85967.1"/>
    <property type="molecule type" value="Genomic_DNA"/>
</dbReference>
<evidence type="ECO:0008006" key="11">
    <source>
        <dbReference type="Google" id="ProtNLM"/>
    </source>
</evidence>
<accession>W3XKH4</accession>
<evidence type="ECO:0000256" key="6">
    <source>
        <dbReference type="ARBA" id="ARBA00023004"/>
    </source>
</evidence>
<keyword evidence="7" id="KW-0503">Monooxygenase</keyword>
<dbReference type="Gene3D" id="1.10.630.10">
    <property type="entry name" value="Cytochrome P450"/>
    <property type="match status" value="1"/>
</dbReference>
<comment type="cofactor">
    <cofactor evidence="1 8">
        <name>heme</name>
        <dbReference type="ChEBI" id="CHEBI:30413"/>
    </cofactor>
</comment>
<dbReference type="OrthoDB" id="10029320at2759"/>
<name>W3XKH4_PESFW</name>
<dbReference type="OMA" id="TAQTICW"/>
<gene>
    <name evidence="9" type="ORF">PFICI_03992</name>
</gene>
<dbReference type="GO" id="GO:0004497">
    <property type="term" value="F:monooxygenase activity"/>
    <property type="evidence" value="ECO:0007669"/>
    <property type="project" value="UniProtKB-KW"/>
</dbReference>
<evidence type="ECO:0000256" key="1">
    <source>
        <dbReference type="ARBA" id="ARBA00001971"/>
    </source>
</evidence>
<dbReference type="GeneID" id="19269005"/>
<comment type="pathway">
    <text evidence="2">Secondary metabolite biosynthesis.</text>
</comment>
<organism evidence="9 10">
    <name type="scientific">Pestalotiopsis fici (strain W106-1 / CGMCC3.15140)</name>
    <dbReference type="NCBI Taxonomy" id="1229662"/>
    <lineage>
        <taxon>Eukaryota</taxon>
        <taxon>Fungi</taxon>
        <taxon>Dikarya</taxon>
        <taxon>Ascomycota</taxon>
        <taxon>Pezizomycotina</taxon>
        <taxon>Sordariomycetes</taxon>
        <taxon>Xylariomycetidae</taxon>
        <taxon>Amphisphaeriales</taxon>
        <taxon>Sporocadaceae</taxon>
        <taxon>Pestalotiopsis</taxon>
    </lineage>
</organism>
<dbReference type="GO" id="GO:0016705">
    <property type="term" value="F:oxidoreductase activity, acting on paired donors, with incorporation or reduction of molecular oxygen"/>
    <property type="evidence" value="ECO:0007669"/>
    <property type="project" value="InterPro"/>
</dbReference>
<dbReference type="InParanoid" id="W3XKH4"/>
<protein>
    <recommendedName>
        <fullName evidence="11">Cytochrome P450</fullName>
    </recommendedName>
</protein>
<proteinExistence type="predicted"/>
<dbReference type="InterPro" id="IPR036396">
    <property type="entry name" value="Cyt_P450_sf"/>
</dbReference>
<dbReference type="PRINTS" id="PR00385">
    <property type="entry name" value="P450"/>
</dbReference>
<evidence type="ECO:0000256" key="4">
    <source>
        <dbReference type="ARBA" id="ARBA00022723"/>
    </source>
</evidence>
<dbReference type="Proteomes" id="UP000030651">
    <property type="component" value="Unassembled WGS sequence"/>
</dbReference>
<evidence type="ECO:0000256" key="5">
    <source>
        <dbReference type="ARBA" id="ARBA00023002"/>
    </source>
</evidence>
<keyword evidence="10" id="KW-1185">Reference proteome</keyword>